<proteinExistence type="predicted"/>
<organism evidence="3 4">
    <name type="scientific">Phytophthora cactorum</name>
    <dbReference type="NCBI Taxonomy" id="29920"/>
    <lineage>
        <taxon>Eukaryota</taxon>
        <taxon>Sar</taxon>
        <taxon>Stramenopiles</taxon>
        <taxon>Oomycota</taxon>
        <taxon>Peronosporomycetes</taxon>
        <taxon>Peronosporales</taxon>
        <taxon>Peronosporaceae</taxon>
        <taxon>Phytophthora</taxon>
    </lineage>
</organism>
<dbReference type="Proteomes" id="UP000688947">
    <property type="component" value="Unassembled WGS sequence"/>
</dbReference>
<gene>
    <name evidence="3" type="ORF">JG687_00000938</name>
</gene>
<dbReference type="VEuPathDB" id="FungiDB:PC110_g5723"/>
<dbReference type="PROSITE" id="PS00639">
    <property type="entry name" value="THIOL_PROTEASE_HIS"/>
    <property type="match status" value="1"/>
</dbReference>
<dbReference type="OrthoDB" id="59402at2759"/>
<dbReference type="PANTHER" id="PTHR35899:SF1">
    <property type="entry name" value="PEPTIDASE C1A PAPAIN C-TERMINAL DOMAIN-CONTAINING PROTEIN"/>
    <property type="match status" value="1"/>
</dbReference>
<dbReference type="InterPro" id="IPR025660">
    <property type="entry name" value="Pept_his_AS"/>
</dbReference>
<evidence type="ECO:0000259" key="2">
    <source>
        <dbReference type="SMART" id="SM00226"/>
    </source>
</evidence>
<dbReference type="EMBL" id="JAENGZ010000021">
    <property type="protein sequence ID" value="KAG6973343.1"/>
    <property type="molecule type" value="Genomic_DNA"/>
</dbReference>
<dbReference type="VEuPathDB" id="FungiDB:PC110_g5724"/>
<dbReference type="Pfam" id="PF01451">
    <property type="entry name" value="LMWPc"/>
    <property type="match status" value="1"/>
</dbReference>
<keyword evidence="1" id="KW-1133">Transmembrane helix</keyword>
<dbReference type="SMART" id="SM00226">
    <property type="entry name" value="LMWPc"/>
    <property type="match status" value="1"/>
</dbReference>
<feature type="domain" description="Phosphotyrosine protein phosphatase I" evidence="2">
    <location>
        <begin position="679"/>
        <end position="831"/>
    </location>
</feature>
<keyword evidence="1" id="KW-0812">Transmembrane</keyword>
<sequence>MVGSVASRDRSPLLCYGSGRADNDEDELPVRSRHFAVANGRGTLGQLPLRTVFYAMNGVALFVLLSLCISMHNTISRLESQAVDIVETGSEARQEITEAREDLNAGAMHYISKTGLLPMALLPSKFAVDYVTPRQDQAYRGTCWDFATIGFLEQSYRAHGVHKGWLKPDEYVAFSEQAYGVEIIKLCTGDADSQQQKDCRVAGDDMWMNSTDGGEVPELYYLQNGLKESILPQSVCKYYTDIGNDTLCPGLEAALAAGNPLKFELSGMTTKYEDMSVREHLVRKNQAMPLSTPIAMVTHYYPCIGAFANDRHCRPETCTVCPGDMATTTCCIPLKGGRNRNMEGEFFSHRGMSIEGGHAMLLVGYNDAFLTREGFTGGLIVKNSWADGPTQGSHSLAYWMQEVSDWEERSVCSNSYNPFNWYQCGNEGISSKQQGNETLEYNKGVENCLSDETKMFADVNIQPLHLKCKDPELCRTDGDFTYFVRNTTDWGDRMTVMCLWEYSEEQHVARERCLPPMLEVYIALTLAPVEEEVKENDTDRCGFYFIPYVALRQWIAQFQGFFVNSFDIQWDLQSYAANKDLHPELDYSLLEASTKKQNHSEFLGPFPYAKVVQHFYACDGRMHSEQIDADVGRVRHHHSFLFVYIVRPTNRGGGSRLGLSNRNRACTAQVRGGRTTRQMNVVFVCTSNTCRSPVAEHFAVEYFRRKLNMSREQQEEKGVVIRSAALTDVFDREGSPASKHAVDVMKKYQLDLSKHRSQLLTEQMCMEADYVVCVASGMTYKVTEKFPKIKERDGVLCAFTRDLPDPWHMSYDTYMENIAQNEEMTRDFLDKHVTW</sequence>
<name>A0A8T1UZD0_9STRA</name>
<dbReference type="AlphaFoldDB" id="A0A8T1UZD0"/>
<dbReference type="PANTHER" id="PTHR35899">
    <property type="entry name" value="PAPAIN FAMILY CYSTEINE PROTEASE DOMAIN CONTAINING PROTEIN"/>
    <property type="match status" value="1"/>
</dbReference>
<reference evidence="3" key="1">
    <citation type="submission" date="2021-01" db="EMBL/GenBank/DDBJ databases">
        <title>Phytophthora aleatoria, a newly-described species from Pinus radiata is distinct from Phytophthora cactorum isolates based on comparative genomics.</title>
        <authorList>
            <person name="Mcdougal R."/>
            <person name="Panda P."/>
            <person name="Williams N."/>
            <person name="Studholme D.J."/>
        </authorList>
    </citation>
    <scope>NUCLEOTIDE SEQUENCE</scope>
    <source>
        <strain evidence="3">NZFS 3830</strain>
    </source>
</reference>
<dbReference type="InterPro" id="IPR023485">
    <property type="entry name" value="Ptyr_pPase"/>
</dbReference>
<evidence type="ECO:0000313" key="4">
    <source>
        <dbReference type="Proteomes" id="UP000688947"/>
    </source>
</evidence>
<protein>
    <recommendedName>
        <fullName evidence="2">Phosphotyrosine protein phosphatase I domain-containing protein</fullName>
    </recommendedName>
</protein>
<keyword evidence="1" id="KW-0472">Membrane</keyword>
<evidence type="ECO:0000256" key="1">
    <source>
        <dbReference type="SAM" id="Phobius"/>
    </source>
</evidence>
<accession>A0A8T1UZD0</accession>
<dbReference type="CDD" id="cd02619">
    <property type="entry name" value="Peptidase_C1"/>
    <property type="match status" value="1"/>
</dbReference>
<evidence type="ECO:0000313" key="3">
    <source>
        <dbReference type="EMBL" id="KAG6973343.1"/>
    </source>
</evidence>
<comment type="caution">
    <text evidence="3">The sequence shown here is derived from an EMBL/GenBank/DDBJ whole genome shotgun (WGS) entry which is preliminary data.</text>
</comment>
<feature type="transmembrane region" description="Helical" evidence="1">
    <location>
        <begin position="51"/>
        <end position="72"/>
    </location>
</feature>